<evidence type="ECO:0000313" key="3">
    <source>
        <dbReference type="EMBL" id="MFK2905006.1"/>
    </source>
</evidence>
<dbReference type="EMBL" id="JADIKM010000003">
    <property type="protein sequence ID" value="MFK2905006.1"/>
    <property type="molecule type" value="Genomic_DNA"/>
</dbReference>
<evidence type="ECO:0000313" key="4">
    <source>
        <dbReference type="Proteomes" id="UP001620460"/>
    </source>
</evidence>
<dbReference type="Proteomes" id="UP001620460">
    <property type="component" value="Unassembled WGS sequence"/>
</dbReference>
<feature type="domain" description="Bacteriophage tail tape measure C-terminal" evidence="2">
    <location>
        <begin position="825"/>
        <end position="899"/>
    </location>
</feature>
<dbReference type="Pfam" id="PF09718">
    <property type="entry name" value="Tape_meas_lam_C"/>
    <property type="match status" value="1"/>
</dbReference>
<protein>
    <submittedName>
        <fullName evidence="3">Phage tail length tape measure family protein</fullName>
    </submittedName>
</protein>
<keyword evidence="4" id="KW-1185">Reference proteome</keyword>
<gene>
    <name evidence="3" type="ORF">ISP17_13675</name>
</gene>
<dbReference type="Pfam" id="PF06791">
    <property type="entry name" value="TMP_2"/>
    <property type="match status" value="1"/>
</dbReference>
<name>A0ABW8JXV0_9GAMM</name>
<dbReference type="RefSeq" id="WP_404634041.1">
    <property type="nucleotide sequence ID" value="NZ_JADIKM010000003.1"/>
</dbReference>
<comment type="caution">
    <text evidence="3">The sequence shown here is derived from an EMBL/GenBank/DDBJ whole genome shotgun (WGS) entry which is preliminary data.</text>
</comment>
<reference evidence="3 4" key="1">
    <citation type="submission" date="2020-10" db="EMBL/GenBank/DDBJ databases">
        <title>Phylogeny of dyella-like bacteria.</title>
        <authorList>
            <person name="Fu J."/>
        </authorList>
    </citation>
    <scope>NUCLEOTIDE SEQUENCE [LARGE SCALE GENOMIC DNA]</scope>
    <source>
        <strain evidence="3 4">Gsoil3046</strain>
    </source>
</reference>
<sequence>MITENTLRLKLEATGSGDIKAVLGDVATQVTAVDQAQQGAAQSAQASAQAEKANAQATKELGESAAEAEGRIKAMVQASVARAEAERAAAEATQRSTATQASATVGLGRLVDAQNRAMAGATRMVQAEQQQAAAAARTAGIEAQREELGKLVGQIDPTIAALEKLDQQQDKLNQFRQAGIIGADDYKRFSAAIDESRVRIGAAGEAMSHFSLNTAGAKRELGYMVAELARGDISNFEGSLATLASRTGLLSALLSPAVLGVGALAGGLVVLGKAAYDEYEQQQRLNEAIATSGNFAGVTQGQVIQMASAIGGATNRVSEARDILTSLVATGKVGGDALAAVGQAAFDMAELTGKSAEQATQSVMTLFDGTAAGAVKANDQYHFLTEATYEQIKALEEQGNQQEAVRVEAEAFHNAIGPRIEEMKGQVYGLAAAWDSVKASTRGWWEEFKTGASLLAGTADLQTQIYSLMGQKANAQSGNPLTFASWSPADERKLADLRAQLQAQTDRADQRAADTQRNAQAIQGDSEVDRLAASVDKLSAKKQAMDQLTASFEKLWANAEPDNARLKGVMRIVNTDGSATFAGGLFDTLKAGIDRKFQAPGASALDSASLQAMVDGYRNAQKQIDDVFTNSSRELQGNERAGLIDEADYYHQRIALIDDHAKQLEASLAKEADALRQRKATGAEQIRIEQQLADVEAKRRAVETDAASQRKQADNDHLTAQRKLLEINEQINLSLQTYQRSREQSASRQVDAIGHGSDYSQQAQILDQLRAQADARRDELTKQYRKQGGLDSPQYLQELQSIDSWEQQQAAREVGYWQQRKDAMGNWANGARAALEDFKTHAEDVAGTVKDGFGNMFGDMEADGVAWATGSHVSLKTVEQDFEKTLARMVVQALEAQAVSGLLSIIGGSSTAFSGGGAGYSAASGGLGAYSGMDNGSFSGGFSLAGHADGGRIRGPGTGTSDSVLARLSDGENVITAKATNYYGQRFMDDVNAMRLPRFADGGRVGAAAATASGGGDMAPIVNIYGAENGGRADARKDPWGRWVIDAFINAAADDVARGGRLGQAVNAATGTRRPGRSYAPAGA</sequence>
<accession>A0ABW8JXV0</accession>
<dbReference type="InterPro" id="IPR009628">
    <property type="entry name" value="Phage_tape_measure_N"/>
</dbReference>
<evidence type="ECO:0000259" key="1">
    <source>
        <dbReference type="Pfam" id="PF06791"/>
    </source>
</evidence>
<proteinExistence type="predicted"/>
<evidence type="ECO:0000259" key="2">
    <source>
        <dbReference type="Pfam" id="PF09718"/>
    </source>
</evidence>
<dbReference type="InterPro" id="IPR006431">
    <property type="entry name" value="Phage_tape_meas_C"/>
</dbReference>
<organism evidence="3 4">
    <name type="scientific">Dyella ginsengisoli</name>
    <dbReference type="NCBI Taxonomy" id="363848"/>
    <lineage>
        <taxon>Bacteria</taxon>
        <taxon>Pseudomonadati</taxon>
        <taxon>Pseudomonadota</taxon>
        <taxon>Gammaproteobacteria</taxon>
        <taxon>Lysobacterales</taxon>
        <taxon>Rhodanobacteraceae</taxon>
        <taxon>Dyella</taxon>
    </lineage>
</organism>
<feature type="domain" description="Bacteriophage tail tape measure N-terminal" evidence="1">
    <location>
        <begin position="236"/>
        <end position="393"/>
    </location>
</feature>